<accession>X1VFE1</accession>
<name>X1VFE1_9ZZZZ</name>
<proteinExistence type="predicted"/>
<protein>
    <submittedName>
        <fullName evidence="1">Uncharacterized protein</fullName>
    </submittedName>
</protein>
<dbReference type="AlphaFoldDB" id="X1VFE1"/>
<dbReference type="EMBL" id="BARW01034360">
    <property type="protein sequence ID" value="GAJ05565.1"/>
    <property type="molecule type" value="Genomic_DNA"/>
</dbReference>
<feature type="non-terminal residue" evidence="1">
    <location>
        <position position="191"/>
    </location>
</feature>
<reference evidence="1" key="1">
    <citation type="journal article" date="2014" name="Front. Microbiol.">
        <title>High frequency of phylogenetically diverse reductive dehalogenase-homologous genes in deep subseafloor sedimentary metagenomes.</title>
        <authorList>
            <person name="Kawai M."/>
            <person name="Futagami T."/>
            <person name="Toyoda A."/>
            <person name="Takaki Y."/>
            <person name="Nishi S."/>
            <person name="Hori S."/>
            <person name="Arai W."/>
            <person name="Tsubouchi T."/>
            <person name="Morono Y."/>
            <person name="Uchiyama I."/>
            <person name="Ito T."/>
            <person name="Fujiyama A."/>
            <person name="Inagaki F."/>
            <person name="Takami H."/>
        </authorList>
    </citation>
    <scope>NUCLEOTIDE SEQUENCE</scope>
    <source>
        <strain evidence="1">Expedition CK06-06</strain>
    </source>
</reference>
<sequence length="191" mass="21312">MRDSDLTDTLKAAQEAKTIDVLVKIVLTHGEDNYTYERDRILERNHPEGPWSQTAKVLLDNSKGVLTDLPLQGFQAVISYGAVTPNGEEYSACAPLWVIAPRFDSSPGKLTCELSLIGIPDWLAKDKASRNYFPDEDDTKTIKTLLTEIMGATLGCFSHCKSYDVVFDDEGEDFFALSLLNTYKPKDSLRI</sequence>
<comment type="caution">
    <text evidence="1">The sequence shown here is derived from an EMBL/GenBank/DDBJ whole genome shotgun (WGS) entry which is preliminary data.</text>
</comment>
<gene>
    <name evidence="1" type="ORF">S12H4_53870</name>
</gene>
<evidence type="ECO:0000313" key="1">
    <source>
        <dbReference type="EMBL" id="GAJ05565.1"/>
    </source>
</evidence>
<organism evidence="1">
    <name type="scientific">marine sediment metagenome</name>
    <dbReference type="NCBI Taxonomy" id="412755"/>
    <lineage>
        <taxon>unclassified sequences</taxon>
        <taxon>metagenomes</taxon>
        <taxon>ecological metagenomes</taxon>
    </lineage>
</organism>